<name>A0A8S3B2N1_9BILA</name>
<comment type="caution">
    <text evidence="1">The sequence shown here is derived from an EMBL/GenBank/DDBJ whole genome shotgun (WGS) entry which is preliminary data.</text>
</comment>
<evidence type="ECO:0000313" key="2">
    <source>
        <dbReference type="Proteomes" id="UP000676336"/>
    </source>
</evidence>
<accession>A0A8S3B2N1</accession>
<gene>
    <name evidence="1" type="ORF">SMN809_LOCUS46216</name>
</gene>
<sequence>STFPVEYCSITSVTSYGRKASRNFRLATKYLTFLVNRIACRCAGVKD</sequence>
<proteinExistence type="predicted"/>
<dbReference type="AlphaFoldDB" id="A0A8S3B2N1"/>
<reference evidence="1" key="1">
    <citation type="submission" date="2021-02" db="EMBL/GenBank/DDBJ databases">
        <authorList>
            <person name="Nowell W R."/>
        </authorList>
    </citation>
    <scope>NUCLEOTIDE SEQUENCE</scope>
</reference>
<evidence type="ECO:0000313" key="1">
    <source>
        <dbReference type="EMBL" id="CAF4777930.1"/>
    </source>
</evidence>
<dbReference type="EMBL" id="CAJOBI010143344">
    <property type="protein sequence ID" value="CAF4777930.1"/>
    <property type="molecule type" value="Genomic_DNA"/>
</dbReference>
<organism evidence="1 2">
    <name type="scientific">Rotaria magnacalcarata</name>
    <dbReference type="NCBI Taxonomy" id="392030"/>
    <lineage>
        <taxon>Eukaryota</taxon>
        <taxon>Metazoa</taxon>
        <taxon>Spiralia</taxon>
        <taxon>Gnathifera</taxon>
        <taxon>Rotifera</taxon>
        <taxon>Eurotatoria</taxon>
        <taxon>Bdelloidea</taxon>
        <taxon>Philodinida</taxon>
        <taxon>Philodinidae</taxon>
        <taxon>Rotaria</taxon>
    </lineage>
</organism>
<dbReference type="Proteomes" id="UP000676336">
    <property type="component" value="Unassembled WGS sequence"/>
</dbReference>
<protein>
    <submittedName>
        <fullName evidence="1">Uncharacterized protein</fullName>
    </submittedName>
</protein>
<feature type="non-terminal residue" evidence="1">
    <location>
        <position position="1"/>
    </location>
</feature>